<accession>A0A147HWS7</accession>
<evidence type="ECO:0000256" key="5">
    <source>
        <dbReference type="SAM" id="Phobius"/>
    </source>
</evidence>
<dbReference type="InterPro" id="IPR050307">
    <property type="entry name" value="Sterol_Desaturase_Related"/>
</dbReference>
<dbReference type="PANTHER" id="PTHR11863">
    <property type="entry name" value="STEROL DESATURASE"/>
    <property type="match status" value="1"/>
</dbReference>
<feature type="domain" description="Fatty acid hydroxylase" evidence="6">
    <location>
        <begin position="87"/>
        <end position="228"/>
    </location>
</feature>
<keyword evidence="3 5" id="KW-1133">Transmembrane helix</keyword>
<organism evidence="7 8">
    <name type="scientific">Sphingomonas endophytica</name>
    <dbReference type="NCBI Taxonomy" id="869719"/>
    <lineage>
        <taxon>Bacteria</taxon>
        <taxon>Pseudomonadati</taxon>
        <taxon>Pseudomonadota</taxon>
        <taxon>Alphaproteobacteria</taxon>
        <taxon>Sphingomonadales</taxon>
        <taxon>Sphingomonadaceae</taxon>
        <taxon>Sphingomonas</taxon>
    </lineage>
</organism>
<feature type="transmembrane region" description="Helical" evidence="5">
    <location>
        <begin position="164"/>
        <end position="183"/>
    </location>
</feature>
<feature type="transmembrane region" description="Helical" evidence="5">
    <location>
        <begin position="40"/>
        <end position="65"/>
    </location>
</feature>
<keyword evidence="2 5" id="KW-0812">Transmembrane</keyword>
<name>A0A147HWS7_9SPHN</name>
<feature type="transmembrane region" description="Helical" evidence="5">
    <location>
        <begin position="6"/>
        <end position="28"/>
    </location>
</feature>
<dbReference type="Proteomes" id="UP000074310">
    <property type="component" value="Unassembled WGS sequence"/>
</dbReference>
<dbReference type="PATRIC" id="fig|869719.3.peg.3140"/>
<sequence length="275" mass="31195">MAIDVARLSVWLVLLALLFVPLEWLFSLRERRGQWRFVDLAYYFLNSLLPGVIIAPVMATVAVLAQRVTPGAYLAWIAALPFAAKLVAGLLIAEIGSYWAHRWCHEVPFLWRFHAVHHSVEHLDWLANTRAHPLDIVFVRLCGLVPLYMLGLASTQATGADAMIPVYVTLVGTVWSFLVHANVRWRFGWLEQVAATPAFHHWHHTNGAEGRDRNYSAMFPWVDRMFGTLHLPKDQWPPVYGIDKPIRGGMAAELLHPFRDEAPEVVEARPVRSGE</sequence>
<dbReference type="OrthoDB" id="9770329at2"/>
<protein>
    <submittedName>
        <fullName evidence="7">Sterol desaturase</fullName>
    </submittedName>
</protein>
<evidence type="ECO:0000259" key="6">
    <source>
        <dbReference type="Pfam" id="PF04116"/>
    </source>
</evidence>
<dbReference type="EMBL" id="LDTB01000071">
    <property type="protein sequence ID" value="KTT69374.1"/>
    <property type="molecule type" value="Genomic_DNA"/>
</dbReference>
<evidence type="ECO:0000256" key="1">
    <source>
        <dbReference type="ARBA" id="ARBA00004370"/>
    </source>
</evidence>
<keyword evidence="4 5" id="KW-0472">Membrane</keyword>
<feature type="transmembrane region" description="Helical" evidence="5">
    <location>
        <begin position="71"/>
        <end position="93"/>
    </location>
</feature>
<dbReference type="Pfam" id="PF04116">
    <property type="entry name" value="FA_hydroxylase"/>
    <property type="match status" value="1"/>
</dbReference>
<dbReference type="GO" id="GO:0008610">
    <property type="term" value="P:lipid biosynthetic process"/>
    <property type="evidence" value="ECO:0007669"/>
    <property type="project" value="InterPro"/>
</dbReference>
<evidence type="ECO:0000256" key="2">
    <source>
        <dbReference type="ARBA" id="ARBA00022692"/>
    </source>
</evidence>
<gene>
    <name evidence="7" type="ORF">NS334_14810</name>
</gene>
<dbReference type="GO" id="GO:0005506">
    <property type="term" value="F:iron ion binding"/>
    <property type="evidence" value="ECO:0007669"/>
    <property type="project" value="InterPro"/>
</dbReference>
<dbReference type="GO" id="GO:0016020">
    <property type="term" value="C:membrane"/>
    <property type="evidence" value="ECO:0007669"/>
    <property type="project" value="UniProtKB-SubCell"/>
</dbReference>
<keyword evidence="8" id="KW-1185">Reference proteome</keyword>
<feature type="transmembrane region" description="Helical" evidence="5">
    <location>
        <begin position="137"/>
        <end position="158"/>
    </location>
</feature>
<comment type="subcellular location">
    <subcellularLocation>
        <location evidence="1">Membrane</location>
    </subcellularLocation>
</comment>
<comment type="caution">
    <text evidence="7">The sequence shown here is derived from an EMBL/GenBank/DDBJ whole genome shotgun (WGS) entry which is preliminary data.</text>
</comment>
<reference evidence="7 8" key="1">
    <citation type="journal article" date="2016" name="Front. Microbiol.">
        <title>Genomic Resource of Rice Seed Associated Bacteria.</title>
        <authorList>
            <person name="Midha S."/>
            <person name="Bansal K."/>
            <person name="Sharma S."/>
            <person name="Kumar N."/>
            <person name="Patil P.P."/>
            <person name="Chaudhry V."/>
            <person name="Patil P.B."/>
        </authorList>
    </citation>
    <scope>NUCLEOTIDE SEQUENCE [LARGE SCALE GENOMIC DNA]</scope>
    <source>
        <strain evidence="7 8">NS334</strain>
    </source>
</reference>
<evidence type="ECO:0000313" key="8">
    <source>
        <dbReference type="Proteomes" id="UP000074310"/>
    </source>
</evidence>
<dbReference type="AlphaFoldDB" id="A0A147HWS7"/>
<evidence type="ECO:0000256" key="3">
    <source>
        <dbReference type="ARBA" id="ARBA00022989"/>
    </source>
</evidence>
<dbReference type="InterPro" id="IPR006694">
    <property type="entry name" value="Fatty_acid_hydroxylase"/>
</dbReference>
<dbReference type="GO" id="GO:0016491">
    <property type="term" value="F:oxidoreductase activity"/>
    <property type="evidence" value="ECO:0007669"/>
    <property type="project" value="InterPro"/>
</dbReference>
<evidence type="ECO:0000256" key="4">
    <source>
        <dbReference type="ARBA" id="ARBA00023136"/>
    </source>
</evidence>
<proteinExistence type="predicted"/>
<evidence type="ECO:0000313" key="7">
    <source>
        <dbReference type="EMBL" id="KTT69374.1"/>
    </source>
</evidence>